<evidence type="ECO:0000313" key="3">
    <source>
        <dbReference type="EMBL" id="PPJ54643.1"/>
    </source>
</evidence>
<dbReference type="EMBL" id="PNEN01000559">
    <property type="protein sequence ID" value="PPJ54643.1"/>
    <property type="molecule type" value="Genomic_DNA"/>
</dbReference>
<proteinExistence type="predicted"/>
<sequence>MWLLNARTRRLENFIDDRQMDTAYAILSHTWAKEEVGFDDIHHDRAKSMSGYRKINYACKQALKDGIGYVWVDTCCIDKKSSAELSEAINSIYRWYYNAQVCYAFLEDVWTPMEDLCEVHDRSTFSRMKDAIAASRWFTRGWTLQELIAPSRVEFYDMIWNPLGLKEEVLLPLSQITGISTFVLRDRNQLPRASIAQRMAWASDRTTSRLEDQAYCLLGLFDVNIPLMYGEGKKAFVRLQEEIIQSRSWEGQDHSILAFRSVHGDLLASSPGEFGHCNNILRSTLAGDGTFELSKRGLRISLRGSTLPVMGQDQKESDRTGNDVMVMLDCTRYGGKSRVGLRLRARPPIDRAGRPRLDAGREELIYDRLPDLVDLSTLDPVDFHRMEVTIARKPFSWPTVSRHLVIDCPEAVLHLDNVCTARNCGFSSQCLEQYWTNESGNHVVLSDDGKVGRGRIKMALGSDGKLFTDFKVKFPAPRSDTAGRAAHGSATLRSRECPDILVHVEADVKTLPPVLVAYCRSETSPSVDLAHQKLRVLPFGSPRTFKLDAGIDLHVKAGLSFETGDGVWRLDLSRAKLEAGCTTDTGAEDAPSTSAAEHRSSPCSDNHHSGSPGSAVQQTISDAAEVRALQQELSDLRDDLWFLYQKSLCDNEDLAQRLKNRLFSHRRSRGILPKGKSIASAFRKRARNTSSVAALHDDYVVVARPDETNAILEEGIFELEQ</sequence>
<dbReference type="AlphaFoldDB" id="A0A2S6C4L1"/>
<feature type="compositionally biased region" description="Basic and acidic residues" evidence="1">
    <location>
        <begin position="596"/>
        <end position="608"/>
    </location>
</feature>
<dbReference type="InterPro" id="IPR010730">
    <property type="entry name" value="HET"/>
</dbReference>
<protein>
    <recommendedName>
        <fullName evidence="2">Heterokaryon incompatibility domain-containing protein</fullName>
    </recommendedName>
</protein>
<evidence type="ECO:0000313" key="4">
    <source>
        <dbReference type="Proteomes" id="UP000237631"/>
    </source>
</evidence>
<dbReference type="PANTHER" id="PTHR10622">
    <property type="entry name" value="HET DOMAIN-CONTAINING PROTEIN"/>
    <property type="match status" value="1"/>
</dbReference>
<comment type="caution">
    <text evidence="3">The sequence shown here is derived from an EMBL/GenBank/DDBJ whole genome shotgun (WGS) entry which is preliminary data.</text>
</comment>
<evidence type="ECO:0000256" key="1">
    <source>
        <dbReference type="SAM" id="MobiDB-lite"/>
    </source>
</evidence>
<feature type="compositionally biased region" description="Polar residues" evidence="1">
    <location>
        <begin position="609"/>
        <end position="618"/>
    </location>
</feature>
<dbReference type="STRING" id="357750.A0A2S6C4L1"/>
<dbReference type="OrthoDB" id="674604at2759"/>
<dbReference type="PANTHER" id="PTHR10622:SF10">
    <property type="entry name" value="HET DOMAIN-CONTAINING PROTEIN"/>
    <property type="match status" value="1"/>
</dbReference>
<evidence type="ECO:0000259" key="2">
    <source>
        <dbReference type="Pfam" id="PF06985"/>
    </source>
</evidence>
<organism evidence="3 4">
    <name type="scientific">Cercospora berteroae</name>
    <dbReference type="NCBI Taxonomy" id="357750"/>
    <lineage>
        <taxon>Eukaryota</taxon>
        <taxon>Fungi</taxon>
        <taxon>Dikarya</taxon>
        <taxon>Ascomycota</taxon>
        <taxon>Pezizomycotina</taxon>
        <taxon>Dothideomycetes</taxon>
        <taxon>Dothideomycetidae</taxon>
        <taxon>Mycosphaerellales</taxon>
        <taxon>Mycosphaerellaceae</taxon>
        <taxon>Cercospora</taxon>
    </lineage>
</organism>
<keyword evidence="4" id="KW-1185">Reference proteome</keyword>
<dbReference type="Proteomes" id="UP000237631">
    <property type="component" value="Unassembled WGS sequence"/>
</dbReference>
<reference evidence="4" key="1">
    <citation type="journal article" date="2017" name="bioRxiv">
        <title>Conservation of a gene cluster reveals novel cercosporin biosynthetic mechanisms and extends production to the genus Colletotrichum.</title>
        <authorList>
            <person name="de Jonge R."/>
            <person name="Ebert M.K."/>
            <person name="Huitt-Roehl C.R."/>
            <person name="Pal P."/>
            <person name="Suttle J.C."/>
            <person name="Spanner R.E."/>
            <person name="Neubauer J.D."/>
            <person name="Jurick W.M.II."/>
            <person name="Stott K.A."/>
            <person name="Secor G.A."/>
            <person name="Thomma B.P.H.J."/>
            <person name="Van de Peer Y."/>
            <person name="Townsend C.A."/>
            <person name="Bolton M.D."/>
        </authorList>
    </citation>
    <scope>NUCLEOTIDE SEQUENCE [LARGE SCALE GENOMIC DNA]</scope>
    <source>
        <strain evidence="4">CBS538.71</strain>
    </source>
</reference>
<feature type="domain" description="Heterokaryon incompatibility" evidence="2">
    <location>
        <begin position="24"/>
        <end position="146"/>
    </location>
</feature>
<gene>
    <name evidence="3" type="ORF">CBER1_07663</name>
</gene>
<dbReference type="Pfam" id="PF06985">
    <property type="entry name" value="HET"/>
    <property type="match status" value="1"/>
</dbReference>
<accession>A0A2S6C4L1</accession>
<name>A0A2S6C4L1_9PEZI</name>
<feature type="region of interest" description="Disordered" evidence="1">
    <location>
        <begin position="582"/>
        <end position="618"/>
    </location>
</feature>